<dbReference type="SUPFAM" id="SSF47364">
    <property type="entry name" value="Domain of the SRP/SRP receptor G-proteins"/>
    <property type="match status" value="1"/>
</dbReference>
<dbReference type="Gene3D" id="1.20.120.140">
    <property type="entry name" value="Signal recognition particle SRP54, nucleotide-binding domain"/>
    <property type="match status" value="1"/>
</dbReference>
<evidence type="ECO:0000256" key="11">
    <source>
        <dbReference type="SAM" id="MobiDB-lite"/>
    </source>
</evidence>
<evidence type="ECO:0000256" key="6">
    <source>
        <dbReference type="ARBA" id="ARBA00023134"/>
    </source>
</evidence>
<dbReference type="FunFam" id="1.20.120.140:FF:000009">
    <property type="entry name" value="Signal sequence receptor alpha subunit"/>
    <property type="match status" value="1"/>
</dbReference>
<evidence type="ECO:0000259" key="12">
    <source>
        <dbReference type="PROSITE" id="PS00300"/>
    </source>
</evidence>
<proteinExistence type="inferred from homology"/>
<dbReference type="GO" id="GO:0003924">
    <property type="term" value="F:GTPase activity"/>
    <property type="evidence" value="ECO:0007669"/>
    <property type="project" value="InterPro"/>
</dbReference>
<keyword evidence="4" id="KW-0547">Nucleotide-binding</keyword>
<feature type="compositionally biased region" description="Polar residues" evidence="11">
    <location>
        <begin position="80"/>
        <end position="100"/>
    </location>
</feature>
<dbReference type="SMART" id="SM00382">
    <property type="entry name" value="AAA"/>
    <property type="match status" value="1"/>
</dbReference>
<keyword evidence="13" id="KW-0378">Hydrolase</keyword>
<protein>
    <recommendedName>
        <fullName evidence="9">Signal recognition particle receptor subunit alpha homolog</fullName>
    </recommendedName>
    <alternativeName>
        <fullName evidence="10">Docking protein alpha</fullName>
    </alternativeName>
</protein>
<dbReference type="AlphaFoldDB" id="A0A9P4PKV5"/>
<dbReference type="SUPFAM" id="SSF64356">
    <property type="entry name" value="SNARE-like"/>
    <property type="match status" value="1"/>
</dbReference>
<dbReference type="EMBL" id="MU001497">
    <property type="protein sequence ID" value="KAF2446950.1"/>
    <property type="molecule type" value="Genomic_DNA"/>
</dbReference>
<dbReference type="PANTHER" id="PTHR43134:SF1">
    <property type="entry name" value="SIGNAL RECOGNITION PARTICLE RECEPTOR SUBUNIT ALPHA"/>
    <property type="match status" value="1"/>
</dbReference>
<dbReference type="Pfam" id="PF04086">
    <property type="entry name" value="SRP-alpha_N"/>
    <property type="match status" value="1"/>
</dbReference>
<dbReference type="Proteomes" id="UP000799764">
    <property type="component" value="Unassembled WGS sequence"/>
</dbReference>
<dbReference type="GO" id="GO:0006614">
    <property type="term" value="P:SRP-dependent cotranslational protein targeting to membrane"/>
    <property type="evidence" value="ECO:0007669"/>
    <property type="project" value="InterPro"/>
</dbReference>
<dbReference type="FunFam" id="3.40.50.300:FF:000566">
    <property type="entry name" value="Signal recognition particle receptor subunit alpha"/>
    <property type="match status" value="1"/>
</dbReference>
<evidence type="ECO:0000313" key="14">
    <source>
        <dbReference type="Proteomes" id="UP000799764"/>
    </source>
</evidence>
<dbReference type="InterPro" id="IPR003593">
    <property type="entry name" value="AAA+_ATPase"/>
</dbReference>
<evidence type="ECO:0000256" key="3">
    <source>
        <dbReference type="ARBA" id="ARBA00011870"/>
    </source>
</evidence>
<sequence length="589" mass="63178">MTTHWRIQHGRGRCTSGLIRVQAVYQSLVHMTWIDKLLDDIRTLFVGLYGEQLKSKHSSVVNCDKFAPYFERKLQDLEGQSDSGFSATGTKLTPPSSTDNESADESAPAIPSLQKQQKPLYDTSADSTPVPTPDTSRPSTPAQSHLLAGKAGPGAKLSRRNKKKFAASTSAPVSSGDEASVKRKGKGSTKKNRVWGDFGAEEEDPSVVLDYSQSDLRDEASEGEALAEIDPESWGSRTGKGQFVLKDLDMEMDQIIAEQNAKQAPTSAASGGGLVGSSLGAIGGLFRNVVGGKTLTEEDLAKPLKGMEDHLLKKNVAREAAVRLCDSVKRDLVGLKTSSFTTVEATIRTSMEKALTKILTPTSSLDLLREVQTVNAAGRPYVLSIVGVNGVGKSTNLSKIAFFLLQNHHRVLIAAADTFRSGAVEQLRVHVRNLQELSKREGGQVDLFEKGYGKDAANIAADAVTHAAKTDFNVVLIDTAGRRHNDQRLMSSLEKFGKLAKPDKILMVGEALVGSDAVAQARNFNQSFGPGRGLDGFVISKCDTVGDMVGTLVSMVHATGIPVVFLGVGQHYADLRGLNVGSVCRLLMS</sequence>
<feature type="domain" description="SRP54-type proteins GTP-binding" evidence="12">
    <location>
        <begin position="562"/>
        <end position="575"/>
    </location>
</feature>
<dbReference type="Pfam" id="PF00448">
    <property type="entry name" value="SRP54"/>
    <property type="match status" value="1"/>
</dbReference>
<feature type="region of interest" description="Disordered" evidence="11">
    <location>
        <begin position="80"/>
        <end position="199"/>
    </location>
</feature>
<keyword evidence="7" id="KW-0472">Membrane</keyword>
<keyword evidence="14" id="KW-1185">Reference proteome</keyword>
<dbReference type="Gene3D" id="3.30.450.60">
    <property type="match status" value="1"/>
</dbReference>
<dbReference type="InterPro" id="IPR007222">
    <property type="entry name" value="Sig_recog_particle_rcpt_asu_N"/>
</dbReference>
<evidence type="ECO:0000256" key="7">
    <source>
        <dbReference type="ARBA" id="ARBA00023136"/>
    </source>
</evidence>
<dbReference type="PANTHER" id="PTHR43134">
    <property type="entry name" value="SIGNAL RECOGNITION PARTICLE RECEPTOR SUBUNIT ALPHA"/>
    <property type="match status" value="1"/>
</dbReference>
<evidence type="ECO:0000256" key="10">
    <source>
        <dbReference type="ARBA" id="ARBA00081194"/>
    </source>
</evidence>
<dbReference type="SMART" id="SM00963">
    <property type="entry name" value="SRP54_N"/>
    <property type="match status" value="1"/>
</dbReference>
<dbReference type="InterPro" id="IPR027417">
    <property type="entry name" value="P-loop_NTPase"/>
</dbReference>
<comment type="subunit">
    <text evidence="3">Heterodimer of an alpha and a beta chain.</text>
</comment>
<dbReference type="GO" id="GO:0005047">
    <property type="term" value="F:signal recognition particle binding"/>
    <property type="evidence" value="ECO:0007669"/>
    <property type="project" value="InterPro"/>
</dbReference>
<dbReference type="SUPFAM" id="SSF52540">
    <property type="entry name" value="P-loop containing nucleoside triphosphate hydrolases"/>
    <property type="match status" value="1"/>
</dbReference>
<keyword evidence="6" id="KW-0342">GTP-binding</keyword>
<evidence type="ECO:0000256" key="5">
    <source>
        <dbReference type="ARBA" id="ARBA00022824"/>
    </source>
</evidence>
<feature type="compositionally biased region" description="Polar residues" evidence="11">
    <location>
        <begin position="124"/>
        <end position="143"/>
    </location>
</feature>
<comment type="subcellular location">
    <subcellularLocation>
        <location evidence="1">Endoplasmic reticulum membrane</location>
        <topology evidence="1">Peripheral membrane protein</topology>
        <orientation evidence="1">Cytoplasmic side</orientation>
    </subcellularLocation>
</comment>
<dbReference type="PROSITE" id="PS00300">
    <property type="entry name" value="SRP54"/>
    <property type="match status" value="1"/>
</dbReference>
<evidence type="ECO:0000256" key="2">
    <source>
        <dbReference type="ARBA" id="ARBA00008531"/>
    </source>
</evidence>
<dbReference type="InterPro" id="IPR013822">
    <property type="entry name" value="Signal_recog_particl_SRP54_hlx"/>
</dbReference>
<comment type="similarity">
    <text evidence="2">Belongs to the GTP-binding SRP family.</text>
</comment>
<dbReference type="SMART" id="SM00962">
    <property type="entry name" value="SRP54"/>
    <property type="match status" value="1"/>
</dbReference>
<dbReference type="GO" id="GO:0005785">
    <property type="term" value="C:signal recognition particle receptor complex"/>
    <property type="evidence" value="ECO:0007669"/>
    <property type="project" value="InterPro"/>
</dbReference>
<dbReference type="CDD" id="cd17876">
    <property type="entry name" value="SRalpha_C"/>
    <property type="match status" value="1"/>
</dbReference>
<evidence type="ECO:0000256" key="9">
    <source>
        <dbReference type="ARBA" id="ARBA00071429"/>
    </source>
</evidence>
<keyword evidence="5" id="KW-0256">Endoplasmic reticulum</keyword>
<organism evidence="13 14">
    <name type="scientific">Karstenula rhodostoma CBS 690.94</name>
    <dbReference type="NCBI Taxonomy" id="1392251"/>
    <lineage>
        <taxon>Eukaryota</taxon>
        <taxon>Fungi</taxon>
        <taxon>Dikarya</taxon>
        <taxon>Ascomycota</taxon>
        <taxon>Pezizomycotina</taxon>
        <taxon>Dothideomycetes</taxon>
        <taxon>Pleosporomycetidae</taxon>
        <taxon>Pleosporales</taxon>
        <taxon>Massarineae</taxon>
        <taxon>Didymosphaeriaceae</taxon>
        <taxon>Karstenula</taxon>
    </lineage>
</organism>
<accession>A0A9P4PKV5</accession>
<dbReference type="InterPro" id="IPR036225">
    <property type="entry name" value="SRP/SRP_N"/>
</dbReference>
<feature type="compositionally biased region" description="Basic residues" evidence="11">
    <location>
        <begin position="182"/>
        <end position="193"/>
    </location>
</feature>
<dbReference type="InterPro" id="IPR011012">
    <property type="entry name" value="Longin-like_dom_sf"/>
</dbReference>
<reference evidence="13" key="1">
    <citation type="journal article" date="2020" name="Stud. Mycol.">
        <title>101 Dothideomycetes genomes: a test case for predicting lifestyles and emergence of pathogens.</title>
        <authorList>
            <person name="Haridas S."/>
            <person name="Albert R."/>
            <person name="Binder M."/>
            <person name="Bloem J."/>
            <person name="Labutti K."/>
            <person name="Salamov A."/>
            <person name="Andreopoulos B."/>
            <person name="Baker S."/>
            <person name="Barry K."/>
            <person name="Bills G."/>
            <person name="Bluhm B."/>
            <person name="Cannon C."/>
            <person name="Castanera R."/>
            <person name="Culley D."/>
            <person name="Daum C."/>
            <person name="Ezra D."/>
            <person name="Gonzalez J."/>
            <person name="Henrissat B."/>
            <person name="Kuo A."/>
            <person name="Liang C."/>
            <person name="Lipzen A."/>
            <person name="Lutzoni F."/>
            <person name="Magnuson J."/>
            <person name="Mondo S."/>
            <person name="Nolan M."/>
            <person name="Ohm R."/>
            <person name="Pangilinan J."/>
            <person name="Park H.-J."/>
            <person name="Ramirez L."/>
            <person name="Alfaro M."/>
            <person name="Sun H."/>
            <person name="Tritt A."/>
            <person name="Yoshinaga Y."/>
            <person name="Zwiers L.-H."/>
            <person name="Turgeon B."/>
            <person name="Goodwin S."/>
            <person name="Spatafora J."/>
            <person name="Crous P."/>
            <person name="Grigoriev I."/>
        </authorList>
    </citation>
    <scope>NUCLEOTIDE SEQUENCE</scope>
    <source>
        <strain evidence="13">CBS 690.94</strain>
    </source>
</reference>
<dbReference type="InterPro" id="IPR042101">
    <property type="entry name" value="SRP54_N_sf"/>
</dbReference>
<dbReference type="Pfam" id="PF02881">
    <property type="entry name" value="SRP54_N"/>
    <property type="match status" value="1"/>
</dbReference>
<evidence type="ECO:0000256" key="4">
    <source>
        <dbReference type="ARBA" id="ARBA00022741"/>
    </source>
</evidence>
<evidence type="ECO:0000256" key="1">
    <source>
        <dbReference type="ARBA" id="ARBA00004397"/>
    </source>
</evidence>
<comment type="caution">
    <text evidence="13">The sequence shown here is derived from an EMBL/GenBank/DDBJ whole genome shotgun (WGS) entry which is preliminary data.</text>
</comment>
<evidence type="ECO:0000256" key="8">
    <source>
        <dbReference type="ARBA" id="ARBA00023170"/>
    </source>
</evidence>
<gene>
    <name evidence="13" type="ORF">P171DRAFT_242054</name>
</gene>
<evidence type="ECO:0000313" key="13">
    <source>
        <dbReference type="EMBL" id="KAF2446950.1"/>
    </source>
</evidence>
<dbReference type="OrthoDB" id="1727884at2759"/>
<dbReference type="GO" id="GO:0006886">
    <property type="term" value="P:intracellular protein transport"/>
    <property type="evidence" value="ECO:0007669"/>
    <property type="project" value="InterPro"/>
</dbReference>
<dbReference type="InterPro" id="IPR000897">
    <property type="entry name" value="SRP54_GTPase_dom"/>
</dbReference>
<name>A0A9P4PKV5_9PLEO</name>
<dbReference type="Gene3D" id="3.40.50.300">
    <property type="entry name" value="P-loop containing nucleotide triphosphate hydrolases"/>
    <property type="match status" value="1"/>
</dbReference>
<keyword evidence="8" id="KW-0675">Receptor</keyword>
<dbReference type="GO" id="GO:0005525">
    <property type="term" value="F:GTP binding"/>
    <property type="evidence" value="ECO:0007669"/>
    <property type="project" value="UniProtKB-KW"/>
</dbReference>